<dbReference type="InterPro" id="IPR011990">
    <property type="entry name" value="TPR-like_helical_dom_sf"/>
</dbReference>
<dbReference type="Pfam" id="PF14559">
    <property type="entry name" value="TPR_19"/>
    <property type="match status" value="1"/>
</dbReference>
<dbReference type="InterPro" id="IPR019734">
    <property type="entry name" value="TPR_rpt"/>
</dbReference>
<dbReference type="SUPFAM" id="SSF48452">
    <property type="entry name" value="TPR-like"/>
    <property type="match status" value="1"/>
</dbReference>
<dbReference type="EMBL" id="SJPS01000004">
    <property type="protein sequence ID" value="TWU25628.1"/>
    <property type="molecule type" value="Genomic_DNA"/>
</dbReference>
<dbReference type="PANTHER" id="PTHR44809:SF1">
    <property type="entry name" value="PROTEIN O-MANNOSYL-TRANSFERASE TMTC1"/>
    <property type="match status" value="1"/>
</dbReference>
<dbReference type="SMART" id="SM00028">
    <property type="entry name" value="TPR"/>
    <property type="match status" value="4"/>
</dbReference>
<feature type="repeat" description="TPR" evidence="1">
    <location>
        <begin position="84"/>
        <end position="117"/>
    </location>
</feature>
<sequence length="345" mass="37626">MRSSWKLTWTLVVLSAGCSTPGFPGAKKQAQPNNFGASAPPVAQTSWTEKITAPFTSKDSKKPKATDFKSDPISLEFGSGKPSAAMYLSMAQMSDQGGNTDQARSLYQKGLALEPKNSDCLLGLARLEDREGNIQTAIPLYQQIVTLNPKDPSALNDLALCLSRNGQMDDCLQLLDKAVRMQPDKQLYRNNIAKVWIEKNRLDLAIAHLKAVYEPSYANYNMAVLLQQRERTAEAASYLKNSLAENPEFADAQKLLTILDPSTLQRIAEKTPRQGIQVSITAAENFTPGSNDDILPTPMFPPNQSASAQYPSTGAHAMIPQPQNFPAETASMPVGNSPLSFPPVR</sequence>
<keyword evidence="4" id="KW-1185">Reference proteome</keyword>
<dbReference type="OrthoDB" id="288828at2"/>
<dbReference type="PANTHER" id="PTHR44809">
    <property type="match status" value="1"/>
</dbReference>
<reference evidence="3 4" key="1">
    <citation type="submission" date="2019-02" db="EMBL/GenBank/DDBJ databases">
        <title>Deep-cultivation of Planctomycetes and their phenomic and genomic characterization uncovers novel biology.</title>
        <authorList>
            <person name="Wiegand S."/>
            <person name="Jogler M."/>
            <person name="Boedeker C."/>
            <person name="Pinto D."/>
            <person name="Vollmers J."/>
            <person name="Rivas-Marin E."/>
            <person name="Kohn T."/>
            <person name="Peeters S.H."/>
            <person name="Heuer A."/>
            <person name="Rast P."/>
            <person name="Oberbeckmann S."/>
            <person name="Bunk B."/>
            <person name="Jeske O."/>
            <person name="Meyerdierks A."/>
            <person name="Storesund J.E."/>
            <person name="Kallscheuer N."/>
            <person name="Luecker S."/>
            <person name="Lage O.M."/>
            <person name="Pohl T."/>
            <person name="Merkel B.J."/>
            <person name="Hornburger P."/>
            <person name="Mueller R.-W."/>
            <person name="Bruemmer F."/>
            <person name="Labrenz M."/>
            <person name="Spormann A.M."/>
            <person name="Op Den Camp H."/>
            <person name="Overmann J."/>
            <person name="Amann R."/>
            <person name="Jetten M.S.M."/>
            <person name="Mascher T."/>
            <person name="Medema M.H."/>
            <person name="Devos D.P."/>
            <person name="Kaster A.-K."/>
            <person name="Ovreas L."/>
            <person name="Rohde M."/>
            <person name="Galperin M.Y."/>
            <person name="Jogler C."/>
        </authorList>
    </citation>
    <scope>NUCLEOTIDE SEQUENCE [LARGE SCALE GENOMIC DNA]</scope>
    <source>
        <strain evidence="3 4">Pla144</strain>
    </source>
</reference>
<evidence type="ECO:0000313" key="3">
    <source>
        <dbReference type="EMBL" id="TWU25628.1"/>
    </source>
</evidence>
<dbReference type="InterPro" id="IPR052943">
    <property type="entry name" value="TMTC_O-mannosyl-trnsfr"/>
</dbReference>
<dbReference type="AlphaFoldDB" id="A0A5C6CMJ5"/>
<accession>A0A5C6CMJ5</accession>
<keyword evidence="1" id="KW-0802">TPR repeat</keyword>
<organism evidence="3 4">
    <name type="scientific">Bythopirellula polymerisocia</name>
    <dbReference type="NCBI Taxonomy" id="2528003"/>
    <lineage>
        <taxon>Bacteria</taxon>
        <taxon>Pseudomonadati</taxon>
        <taxon>Planctomycetota</taxon>
        <taxon>Planctomycetia</taxon>
        <taxon>Pirellulales</taxon>
        <taxon>Lacipirellulaceae</taxon>
        <taxon>Bythopirellula</taxon>
    </lineage>
</organism>
<feature type="region of interest" description="Disordered" evidence="2">
    <location>
        <begin position="301"/>
        <end position="345"/>
    </location>
</feature>
<evidence type="ECO:0000256" key="1">
    <source>
        <dbReference type="PROSITE-ProRule" id="PRU00339"/>
    </source>
</evidence>
<comment type="caution">
    <text evidence="3">The sequence shown here is derived from an EMBL/GenBank/DDBJ whole genome shotgun (WGS) entry which is preliminary data.</text>
</comment>
<dbReference type="Proteomes" id="UP000318437">
    <property type="component" value="Unassembled WGS sequence"/>
</dbReference>
<evidence type="ECO:0000313" key="4">
    <source>
        <dbReference type="Proteomes" id="UP000318437"/>
    </source>
</evidence>
<feature type="compositionally biased region" description="Polar residues" evidence="2">
    <location>
        <begin position="302"/>
        <end position="312"/>
    </location>
</feature>
<feature type="repeat" description="TPR" evidence="1">
    <location>
        <begin position="118"/>
        <end position="151"/>
    </location>
</feature>
<dbReference type="RefSeq" id="WP_146451222.1">
    <property type="nucleotide sequence ID" value="NZ_SJPS01000004.1"/>
</dbReference>
<dbReference type="PROSITE" id="PS50005">
    <property type="entry name" value="TPR"/>
    <property type="match status" value="3"/>
</dbReference>
<dbReference type="Gene3D" id="1.25.40.10">
    <property type="entry name" value="Tetratricopeptide repeat domain"/>
    <property type="match status" value="1"/>
</dbReference>
<gene>
    <name evidence="3" type="ORF">Pla144_28360</name>
</gene>
<name>A0A5C6CMJ5_9BACT</name>
<protein>
    <submittedName>
        <fullName evidence="3">Tetratricopeptide repeat protein</fullName>
    </submittedName>
</protein>
<proteinExistence type="predicted"/>
<dbReference type="PROSITE" id="PS51257">
    <property type="entry name" value="PROKAR_LIPOPROTEIN"/>
    <property type="match status" value="1"/>
</dbReference>
<evidence type="ECO:0000256" key="2">
    <source>
        <dbReference type="SAM" id="MobiDB-lite"/>
    </source>
</evidence>
<feature type="repeat" description="TPR" evidence="1">
    <location>
        <begin position="152"/>
        <end position="185"/>
    </location>
</feature>